<keyword evidence="3" id="KW-1185">Reference proteome</keyword>
<comment type="caution">
    <text evidence="2">The sequence shown here is derived from an EMBL/GenBank/DDBJ whole genome shotgun (WGS) entry which is preliminary data.</text>
</comment>
<sequence length="152" mass="16095">MQCGSHQLKSSKVVVYFSLEKLIHAALLAAQPVGHGLYPAVLHLSGLKRGGSGINRATEPDGRGRIVLGRVRGALVTSSPTLPSDRAGEGLVGSASASTSLPTVTSPSSSFTVRLAQPYQQLQRRGLNKRSYGRRSHTAPRPPDTNTTKLQS</sequence>
<feature type="region of interest" description="Disordered" evidence="1">
    <location>
        <begin position="122"/>
        <end position="152"/>
    </location>
</feature>
<organism evidence="2 3">
    <name type="scientific">Umbra pygmaea</name>
    <name type="common">Eastern mudminnow</name>
    <dbReference type="NCBI Taxonomy" id="75934"/>
    <lineage>
        <taxon>Eukaryota</taxon>
        <taxon>Metazoa</taxon>
        <taxon>Chordata</taxon>
        <taxon>Craniata</taxon>
        <taxon>Vertebrata</taxon>
        <taxon>Euteleostomi</taxon>
        <taxon>Actinopterygii</taxon>
        <taxon>Neopterygii</taxon>
        <taxon>Teleostei</taxon>
        <taxon>Protacanthopterygii</taxon>
        <taxon>Esociformes</taxon>
        <taxon>Umbridae</taxon>
        <taxon>Umbra</taxon>
    </lineage>
</organism>
<proteinExistence type="predicted"/>
<feature type="compositionally biased region" description="Low complexity" evidence="1">
    <location>
        <begin position="94"/>
        <end position="110"/>
    </location>
</feature>
<feature type="region of interest" description="Disordered" evidence="1">
    <location>
        <begin position="77"/>
        <end position="110"/>
    </location>
</feature>
<reference evidence="2 3" key="1">
    <citation type="submission" date="2024-06" db="EMBL/GenBank/DDBJ databases">
        <authorList>
            <person name="Pan Q."/>
            <person name="Wen M."/>
            <person name="Jouanno E."/>
            <person name="Zahm M."/>
            <person name="Klopp C."/>
            <person name="Cabau C."/>
            <person name="Louis A."/>
            <person name="Berthelot C."/>
            <person name="Parey E."/>
            <person name="Roest Crollius H."/>
            <person name="Montfort J."/>
            <person name="Robinson-Rechavi M."/>
            <person name="Bouchez O."/>
            <person name="Lampietro C."/>
            <person name="Lopez Roques C."/>
            <person name="Donnadieu C."/>
            <person name="Postlethwait J."/>
            <person name="Bobe J."/>
            <person name="Verreycken H."/>
            <person name="Guiguen Y."/>
        </authorList>
    </citation>
    <scope>NUCLEOTIDE SEQUENCE [LARGE SCALE GENOMIC DNA]</scope>
    <source>
        <strain evidence="2">Up_M1</strain>
        <tissue evidence="2">Testis</tissue>
    </source>
</reference>
<evidence type="ECO:0000256" key="1">
    <source>
        <dbReference type="SAM" id="MobiDB-lite"/>
    </source>
</evidence>
<evidence type="ECO:0000313" key="2">
    <source>
        <dbReference type="EMBL" id="KAL0969713.1"/>
    </source>
</evidence>
<dbReference type="AlphaFoldDB" id="A0ABD0WIB1"/>
<gene>
    <name evidence="2" type="ORF">UPYG_G00231280</name>
</gene>
<protein>
    <submittedName>
        <fullName evidence="2">Uncharacterized protein</fullName>
    </submittedName>
</protein>
<dbReference type="Proteomes" id="UP001557470">
    <property type="component" value="Unassembled WGS sequence"/>
</dbReference>
<accession>A0ABD0WIB1</accession>
<feature type="compositionally biased region" description="Basic residues" evidence="1">
    <location>
        <begin position="126"/>
        <end position="138"/>
    </location>
</feature>
<dbReference type="EMBL" id="JAGEUA010000007">
    <property type="protein sequence ID" value="KAL0969713.1"/>
    <property type="molecule type" value="Genomic_DNA"/>
</dbReference>
<name>A0ABD0WIB1_UMBPY</name>
<evidence type="ECO:0000313" key="3">
    <source>
        <dbReference type="Proteomes" id="UP001557470"/>
    </source>
</evidence>